<keyword evidence="3" id="KW-1185">Reference proteome</keyword>
<evidence type="ECO:0000256" key="1">
    <source>
        <dbReference type="SAM" id="MobiDB-lite"/>
    </source>
</evidence>
<feature type="compositionally biased region" description="Low complexity" evidence="1">
    <location>
        <begin position="153"/>
        <end position="162"/>
    </location>
</feature>
<dbReference type="EMBL" id="CM032183">
    <property type="protein sequence ID" value="KAG7095196.1"/>
    <property type="molecule type" value="Genomic_DNA"/>
</dbReference>
<evidence type="ECO:0000313" key="3">
    <source>
        <dbReference type="Proteomes" id="UP001049176"/>
    </source>
</evidence>
<dbReference type="AlphaFoldDB" id="A0A9P7S5Q7"/>
<dbReference type="OrthoDB" id="128308at2759"/>
<feature type="region of interest" description="Disordered" evidence="1">
    <location>
        <begin position="412"/>
        <end position="474"/>
    </location>
</feature>
<feature type="region of interest" description="Disordered" evidence="1">
    <location>
        <begin position="338"/>
        <end position="361"/>
    </location>
</feature>
<sequence length="474" mass="52521">MALTPHASDLEDDLKRMITIVFWYSPDTEPLRLQQIAPQFPLFQLSRLTSLVADLGLTENSYLDTYNHQFGSWEQHTISTIRIVERNQRLLYRIRRNLLNGLREDECLTLDEEIEMQPAPTSPSSKRPASDGEQVSPPSKKRPTPGAQFLGTSASHPSHSSSGTLVKDGSAVLPLSPAPLSIFPKSSENGEGYVPSTYQHQSFFSAPETPETVTLPMHLLNPPSEPAPIPYHPHPPLRRWPNDYTVAQLSQGFLALEALSSHSHVTVITSDGERVSVATPNMSQKAAFERVFRTRYVKSTVCRHRSVWKRAPREIRDEFESYGDDERGSWGEFVRRVEGKPPGKSALSQQQQQIQFPHPHAQVGSQIIHPSIAHTGQTLNLPPGPPVPPMTIPNQENLIFHSPDINMMGTLTQQAQQAPPRENSGADGDLRKDNSQGSMSPDHNTPSHQSPRGPSAPMIFGQPLSVSRSSGGVR</sequence>
<dbReference type="Proteomes" id="UP001049176">
    <property type="component" value="Chromosome 3"/>
</dbReference>
<dbReference type="KEGG" id="more:E1B28_005973"/>
<protein>
    <submittedName>
        <fullName evidence="2">Uncharacterized protein</fullName>
    </submittedName>
</protein>
<gene>
    <name evidence="2" type="ORF">E1B28_005973</name>
</gene>
<feature type="compositionally biased region" description="Polar residues" evidence="1">
    <location>
        <begin position="464"/>
        <end position="474"/>
    </location>
</feature>
<dbReference type="GeneID" id="66075049"/>
<feature type="compositionally biased region" description="Polar residues" evidence="1">
    <location>
        <begin position="435"/>
        <end position="452"/>
    </location>
</feature>
<name>A0A9P7S5Q7_9AGAR</name>
<proteinExistence type="predicted"/>
<reference evidence="2" key="1">
    <citation type="journal article" date="2021" name="Genome Biol. Evol.">
        <title>The assembled and annotated genome of the fairy-ring fungus Marasmius oreades.</title>
        <authorList>
            <person name="Hiltunen M."/>
            <person name="Ament-Velasquez S.L."/>
            <person name="Johannesson H."/>
        </authorList>
    </citation>
    <scope>NUCLEOTIDE SEQUENCE</scope>
    <source>
        <strain evidence="2">03SP1</strain>
    </source>
</reference>
<comment type="caution">
    <text evidence="2">The sequence shown here is derived from an EMBL/GenBank/DDBJ whole genome shotgun (WGS) entry which is preliminary data.</text>
</comment>
<accession>A0A9P7S5Q7</accession>
<dbReference type="RefSeq" id="XP_043011666.1">
    <property type="nucleotide sequence ID" value="XM_043150577.1"/>
</dbReference>
<organism evidence="2 3">
    <name type="scientific">Marasmius oreades</name>
    <name type="common">fairy-ring Marasmius</name>
    <dbReference type="NCBI Taxonomy" id="181124"/>
    <lineage>
        <taxon>Eukaryota</taxon>
        <taxon>Fungi</taxon>
        <taxon>Dikarya</taxon>
        <taxon>Basidiomycota</taxon>
        <taxon>Agaricomycotina</taxon>
        <taxon>Agaricomycetes</taxon>
        <taxon>Agaricomycetidae</taxon>
        <taxon>Agaricales</taxon>
        <taxon>Marasmiineae</taxon>
        <taxon>Marasmiaceae</taxon>
        <taxon>Marasmius</taxon>
    </lineage>
</organism>
<evidence type="ECO:0000313" key="2">
    <source>
        <dbReference type="EMBL" id="KAG7095196.1"/>
    </source>
</evidence>
<feature type="region of interest" description="Disordered" evidence="1">
    <location>
        <begin position="113"/>
        <end position="166"/>
    </location>
</feature>